<reference evidence="3 4" key="1">
    <citation type="journal article" date="2015" name="Genome Biol. Evol.">
        <title>Comparative Genomics of a Bacterivorous Green Alga Reveals Evolutionary Causalities and Consequences of Phago-Mixotrophic Mode of Nutrition.</title>
        <authorList>
            <person name="Burns J.A."/>
            <person name="Paasch A."/>
            <person name="Narechania A."/>
            <person name="Kim E."/>
        </authorList>
    </citation>
    <scope>NUCLEOTIDE SEQUENCE [LARGE SCALE GENOMIC DNA]</scope>
    <source>
        <strain evidence="3 4">PLY_AMNH</strain>
    </source>
</reference>
<comment type="caution">
    <text evidence="3">The sequence shown here is derived from an EMBL/GenBank/DDBJ whole genome shotgun (WGS) entry which is preliminary data.</text>
</comment>
<evidence type="ECO:0000313" key="4">
    <source>
        <dbReference type="Proteomes" id="UP001190700"/>
    </source>
</evidence>
<keyword evidence="2" id="KW-0812">Transmembrane</keyword>
<keyword evidence="2" id="KW-0472">Membrane</keyword>
<evidence type="ECO:0000313" key="3">
    <source>
        <dbReference type="EMBL" id="KAK3282417.1"/>
    </source>
</evidence>
<feature type="region of interest" description="Disordered" evidence="1">
    <location>
        <begin position="71"/>
        <end position="100"/>
    </location>
</feature>
<evidence type="ECO:0000256" key="1">
    <source>
        <dbReference type="SAM" id="MobiDB-lite"/>
    </source>
</evidence>
<evidence type="ECO:0000256" key="2">
    <source>
        <dbReference type="SAM" id="Phobius"/>
    </source>
</evidence>
<gene>
    <name evidence="3" type="ORF">CYMTET_9847</name>
</gene>
<protein>
    <submittedName>
        <fullName evidence="3">Uncharacterized protein</fullName>
    </submittedName>
</protein>
<keyword evidence="2" id="KW-1133">Transmembrane helix</keyword>
<organism evidence="3 4">
    <name type="scientific">Cymbomonas tetramitiformis</name>
    <dbReference type="NCBI Taxonomy" id="36881"/>
    <lineage>
        <taxon>Eukaryota</taxon>
        <taxon>Viridiplantae</taxon>
        <taxon>Chlorophyta</taxon>
        <taxon>Pyramimonadophyceae</taxon>
        <taxon>Pyramimonadales</taxon>
        <taxon>Pyramimonadaceae</taxon>
        <taxon>Cymbomonas</taxon>
    </lineage>
</organism>
<feature type="compositionally biased region" description="Pro residues" evidence="1">
    <location>
        <begin position="84"/>
        <end position="95"/>
    </location>
</feature>
<keyword evidence="4" id="KW-1185">Reference proteome</keyword>
<name>A0AAE0GQQ3_9CHLO</name>
<feature type="region of interest" description="Disordered" evidence="1">
    <location>
        <begin position="1"/>
        <end position="26"/>
    </location>
</feature>
<dbReference type="Proteomes" id="UP001190700">
    <property type="component" value="Unassembled WGS sequence"/>
</dbReference>
<dbReference type="AlphaFoldDB" id="A0AAE0GQQ3"/>
<sequence>MNRSFARSRDPSHQKPKTYVDPEDAQVDSSGSCVRAFRVFSAITVTVVAAIALSFALYNYNHRAVDGAPGPPGESGFVGMEGSPGPPGPVGPPGPAGVGDAIHARAITELQLAVEQLKQKLHQEGIILHTLLDNHTVVPIISDEHAQIKYRELRPVQNDLQQYKSKTDATLRALANNVTACTKAYKTAPDMSLAGLTRDTHWTTSVLNSLFSLTNPSWATWLEKIPSVPTAATMTASGLLNTGNPFPSENKIYPAVEYALIQKRAFKFESVPGTTKDSSMLHGQTSAMPDSGTVQIFGTSTGGSRDTNLFKLANGRIAMGNNDVSFDKSSSGAQWAVNPDTLQVEQATAMPTGNKVVFVNGKAFTVEGHILGTSEFSQHDSKLRIVQMDPDDFSVVATKILTCDLSKALGCSAAGDSYETSATFVNIDILGVFSQEADRQSEASSNIPGEEEDFASAPCGGAGGVFVGTSGIPDHEVKFGGDVYDHFDSIALICADEVMTTAWVFNNDGGASIEDSTASKDADGGVVPFRNTLPAVGDSIPANRFLNEEAQFVPTMMSVVTLEWDLSRIVPTLIELKVDSHKPLSATKPVLKIGDMVLVPSSSLGTSNSIRKTMLIVESIDVKKNTVVFSPMVWNGLDLLSGDAPEMIPAIPNSKESPTSASDNSLSNPLALKFLSIQKMTVSVITPTKTSGSSGFQSKPRTVTLTETLLDEIRAGASKKTPTDDTLFSIMAQAFVSDMVYKDFCKMVEGKHSTDDKKAIAPLPQMMTLKKRGESFDTVQEIQGMFSWGGGFSDMAVVDSDNRNIILPCGSGDRASVAFTLATQHIKKHVQQLKVSLQKALLEGKVETAAALRKQVVERMVQAGKVFGEMNIISEQDEKICQSSALVLDTHTGVKKADVLGNQPDLWAMYSSGPVEERTSLWVGQERNDAIFTMGTDSWNDVGFNNAVAASDLDQLMLTSNNGAVVFVKRTNPEFIYAVLKLAEPAQPLQEDTTPFNFHGACYVGDGVYALRTQQTIGSGAASLSIVKMDQVLEKATILQQLDLGQTSASNYASALSCAGGQVGVFTAGADDASVHVYRIYDIGNCDHTTPGDCKFFPFEIPKTETKEIKFAPVTAMWDQGYLFLRSDTAFYKFAILPKVDKGMYDYYNVPQK</sequence>
<accession>A0AAE0GQQ3</accession>
<feature type="transmembrane region" description="Helical" evidence="2">
    <location>
        <begin position="39"/>
        <end position="58"/>
    </location>
</feature>
<dbReference type="EMBL" id="LGRX02003325">
    <property type="protein sequence ID" value="KAK3282417.1"/>
    <property type="molecule type" value="Genomic_DNA"/>
</dbReference>
<proteinExistence type="predicted"/>